<dbReference type="GO" id="GO:0009044">
    <property type="term" value="F:xylan 1,4-beta-xylosidase activity"/>
    <property type="evidence" value="ECO:0007669"/>
    <property type="project" value="InterPro"/>
</dbReference>
<name>A0A8S3EIM3_9BILA</name>
<dbReference type="InterPro" id="IPR044993">
    <property type="entry name" value="BXL"/>
</dbReference>
<reference evidence="2" key="1">
    <citation type="submission" date="2021-02" db="EMBL/GenBank/DDBJ databases">
        <authorList>
            <person name="Nowell W R."/>
        </authorList>
    </citation>
    <scope>NUCLEOTIDE SEQUENCE</scope>
</reference>
<dbReference type="Gene3D" id="3.20.20.300">
    <property type="entry name" value="Glycoside hydrolase, family 3, N-terminal domain"/>
    <property type="match status" value="1"/>
</dbReference>
<sequence length="52" mass="5792">MNSHHYTSTVEDTVAVALHAGTDLNCGDFYSKYTRQALYNKTIVEADIDQAL</sequence>
<comment type="similarity">
    <text evidence="1">Belongs to the glycosyl hydrolase 3 family.</text>
</comment>
<dbReference type="GO" id="GO:0046556">
    <property type="term" value="F:alpha-L-arabinofuranosidase activity"/>
    <property type="evidence" value="ECO:0007669"/>
    <property type="project" value="TreeGrafter"/>
</dbReference>
<dbReference type="PANTHER" id="PTHR42721:SF3">
    <property type="entry name" value="BETA-D-XYLOSIDASE 5-RELATED"/>
    <property type="match status" value="1"/>
</dbReference>
<evidence type="ECO:0000256" key="1">
    <source>
        <dbReference type="ARBA" id="ARBA00005336"/>
    </source>
</evidence>
<proteinExistence type="inferred from homology"/>
<organism evidence="2 3">
    <name type="scientific">Rotaria magnacalcarata</name>
    <dbReference type="NCBI Taxonomy" id="392030"/>
    <lineage>
        <taxon>Eukaryota</taxon>
        <taxon>Metazoa</taxon>
        <taxon>Spiralia</taxon>
        <taxon>Gnathifera</taxon>
        <taxon>Rotifera</taxon>
        <taxon>Eurotatoria</taxon>
        <taxon>Bdelloidea</taxon>
        <taxon>Philodinida</taxon>
        <taxon>Philodinidae</taxon>
        <taxon>Rotaria</taxon>
    </lineage>
</organism>
<dbReference type="GO" id="GO:0045493">
    <property type="term" value="P:xylan catabolic process"/>
    <property type="evidence" value="ECO:0007669"/>
    <property type="project" value="InterPro"/>
</dbReference>
<dbReference type="PANTHER" id="PTHR42721">
    <property type="entry name" value="SUGAR HYDROLASE-RELATED"/>
    <property type="match status" value="1"/>
</dbReference>
<dbReference type="GO" id="GO:0031222">
    <property type="term" value="P:arabinan catabolic process"/>
    <property type="evidence" value="ECO:0007669"/>
    <property type="project" value="TreeGrafter"/>
</dbReference>
<dbReference type="InterPro" id="IPR036962">
    <property type="entry name" value="Glyco_hydro_3_N_sf"/>
</dbReference>
<protein>
    <submittedName>
        <fullName evidence="2">Uncharacterized protein</fullName>
    </submittedName>
</protein>
<comment type="caution">
    <text evidence="2">The sequence shown here is derived from an EMBL/GenBank/DDBJ whole genome shotgun (WGS) entry which is preliminary data.</text>
</comment>
<gene>
    <name evidence="2" type="ORF">SMN809_LOCUS60390</name>
</gene>
<dbReference type="EMBL" id="CAJOBI010235118">
    <property type="protein sequence ID" value="CAF5073184.1"/>
    <property type="molecule type" value="Genomic_DNA"/>
</dbReference>
<evidence type="ECO:0000313" key="2">
    <source>
        <dbReference type="EMBL" id="CAF5073184.1"/>
    </source>
</evidence>
<accession>A0A8S3EIM3</accession>
<feature type="non-terminal residue" evidence="2">
    <location>
        <position position="52"/>
    </location>
</feature>
<evidence type="ECO:0000313" key="3">
    <source>
        <dbReference type="Proteomes" id="UP000676336"/>
    </source>
</evidence>
<dbReference type="AlphaFoldDB" id="A0A8S3EIM3"/>
<dbReference type="Proteomes" id="UP000676336">
    <property type="component" value="Unassembled WGS sequence"/>
</dbReference>